<dbReference type="CDD" id="cd03806">
    <property type="entry name" value="GT4_ALG11-like"/>
    <property type="match status" value="1"/>
</dbReference>
<name>A0A5C5FYY5_9BASI</name>
<reference evidence="17 18" key="1">
    <citation type="submission" date="2019-03" db="EMBL/GenBank/DDBJ databases">
        <title>Rhodosporidium diobovatum UCD-FST 08-225 genome sequencing, assembly, and annotation.</title>
        <authorList>
            <person name="Fakankun I.U."/>
            <person name="Fristensky B."/>
            <person name="Levin D.B."/>
        </authorList>
    </citation>
    <scope>NUCLEOTIDE SEQUENCE [LARGE SCALE GENOMIC DNA]</scope>
    <source>
        <strain evidence="17 18">UCD-FST 08-225</strain>
    </source>
</reference>
<dbReference type="Pfam" id="PF15924">
    <property type="entry name" value="ALG11_N"/>
    <property type="match status" value="1"/>
</dbReference>
<dbReference type="InterPro" id="IPR038013">
    <property type="entry name" value="ALG11"/>
</dbReference>
<feature type="domain" description="Glycosyl transferase family 1" evidence="15">
    <location>
        <begin position="362"/>
        <end position="512"/>
    </location>
</feature>
<feature type="chain" id="PRO_5022997080" description="GDP-Man:Man(3)GlcNAc(2)-PP-Dol alpha-1,2-mannosyltransferase" evidence="14">
    <location>
        <begin position="21"/>
        <end position="612"/>
    </location>
</feature>
<dbReference type="GO" id="GO:0006487">
    <property type="term" value="P:protein N-linked glycosylation"/>
    <property type="evidence" value="ECO:0007669"/>
    <property type="project" value="TreeGrafter"/>
</dbReference>
<dbReference type="InterPro" id="IPR031814">
    <property type="entry name" value="ALG11_N"/>
</dbReference>
<evidence type="ECO:0000259" key="16">
    <source>
        <dbReference type="Pfam" id="PF15924"/>
    </source>
</evidence>
<evidence type="ECO:0000313" key="17">
    <source>
        <dbReference type="EMBL" id="TNY21284.1"/>
    </source>
</evidence>
<feature type="compositionally biased region" description="Acidic residues" evidence="13">
    <location>
        <begin position="273"/>
        <end position="283"/>
    </location>
</feature>
<feature type="signal peptide" evidence="14">
    <location>
        <begin position="1"/>
        <end position="20"/>
    </location>
</feature>
<comment type="similarity">
    <text evidence="12">Belongs to the glycosyltransferase group 1 family. Glycosyltransferase 4 subfamily.</text>
</comment>
<feature type="region of interest" description="Disordered" evidence="13">
    <location>
        <begin position="273"/>
        <end position="341"/>
    </location>
</feature>
<dbReference type="EMBL" id="SOZI01000047">
    <property type="protein sequence ID" value="TNY21284.1"/>
    <property type="molecule type" value="Genomic_DNA"/>
</dbReference>
<comment type="catalytic activity">
    <reaction evidence="11 12">
        <text>an alpha-D-Man-(1-&gt;3)-[alpha-D-Man-(1-&gt;6)]-beta-D-Man-(1-&gt;4)-beta-D-GlcNAc-(1-&gt;4)-alpha-D-GlcNAc-diphospho-di-trans,poly-cis-dolichol + 2 GDP-alpha-D-mannose = an alpha-D-Man-(1-&gt;2)-alpha-D-Man-(1-&gt;2)-alpha-D-Man-(1-&gt;3)-[alpha-D-Man-(1-&gt;6)]-beta-D-Man-(1-&gt;4)-beta-D-GlcNAc-(1-&gt;4)-alpha-D-GlcNAc-diphospho-di-trans,poly-cis-dolichol + 2 GDP + 2 H(+)</text>
        <dbReference type="Rhea" id="RHEA:29523"/>
        <dbReference type="Rhea" id="RHEA-COMP:19515"/>
        <dbReference type="Rhea" id="RHEA-COMP:19516"/>
        <dbReference type="ChEBI" id="CHEBI:15378"/>
        <dbReference type="ChEBI" id="CHEBI:57527"/>
        <dbReference type="ChEBI" id="CHEBI:58189"/>
        <dbReference type="ChEBI" id="CHEBI:132511"/>
        <dbReference type="ChEBI" id="CHEBI:132515"/>
        <dbReference type="EC" id="2.4.1.131"/>
    </reaction>
    <physiologicalReaction direction="left-to-right" evidence="11 12">
        <dbReference type="Rhea" id="RHEA:29524"/>
    </physiologicalReaction>
</comment>
<proteinExistence type="inferred from homology"/>
<evidence type="ECO:0000256" key="13">
    <source>
        <dbReference type="SAM" id="MobiDB-lite"/>
    </source>
</evidence>
<feature type="region of interest" description="Disordered" evidence="13">
    <location>
        <begin position="515"/>
        <end position="544"/>
    </location>
</feature>
<comment type="pathway">
    <text evidence="2 12">Protein modification; protein glycosylation.</text>
</comment>
<evidence type="ECO:0000256" key="7">
    <source>
        <dbReference type="ARBA" id="ARBA00022692"/>
    </source>
</evidence>
<evidence type="ECO:0000256" key="9">
    <source>
        <dbReference type="ARBA" id="ARBA00022989"/>
    </source>
</evidence>
<dbReference type="Pfam" id="PF00534">
    <property type="entry name" value="Glycos_transf_1"/>
    <property type="match status" value="1"/>
</dbReference>
<gene>
    <name evidence="17" type="ORF">DMC30DRAFT_209454</name>
</gene>
<dbReference type="Gene3D" id="3.40.50.2000">
    <property type="entry name" value="Glycogen Phosphorylase B"/>
    <property type="match status" value="1"/>
</dbReference>
<evidence type="ECO:0000256" key="4">
    <source>
        <dbReference type="ARBA" id="ARBA00022018"/>
    </source>
</evidence>
<evidence type="ECO:0000256" key="2">
    <source>
        <dbReference type="ARBA" id="ARBA00004922"/>
    </source>
</evidence>
<feature type="domain" description="ALG11 mannosyltransferase N-terminal" evidence="16">
    <location>
        <begin position="50"/>
        <end position="270"/>
    </location>
</feature>
<dbReference type="UniPathway" id="UPA00378"/>
<dbReference type="PANTHER" id="PTHR45919">
    <property type="entry name" value="GDP-MAN:MAN(3)GLCNAC(2)-PP-DOL ALPHA-1,2-MANNOSYLTRANSFERASE"/>
    <property type="match status" value="1"/>
</dbReference>
<feature type="compositionally biased region" description="Low complexity" evidence="13">
    <location>
        <begin position="311"/>
        <end position="324"/>
    </location>
</feature>
<dbReference type="OrthoDB" id="2276068at2759"/>
<keyword evidence="7" id="KW-0812">Transmembrane</keyword>
<organism evidence="17 18">
    <name type="scientific">Rhodotorula diobovata</name>
    <dbReference type="NCBI Taxonomy" id="5288"/>
    <lineage>
        <taxon>Eukaryota</taxon>
        <taxon>Fungi</taxon>
        <taxon>Dikarya</taxon>
        <taxon>Basidiomycota</taxon>
        <taxon>Pucciniomycotina</taxon>
        <taxon>Microbotryomycetes</taxon>
        <taxon>Sporidiobolales</taxon>
        <taxon>Sporidiobolaceae</taxon>
        <taxon>Rhodotorula</taxon>
    </lineage>
</organism>
<keyword evidence="10" id="KW-0472">Membrane</keyword>
<accession>A0A5C5FYY5</accession>
<dbReference type="EC" id="2.4.1.131" evidence="3 12"/>
<dbReference type="PANTHER" id="PTHR45919:SF1">
    <property type="entry name" value="GDP-MAN:MAN(3)GLCNAC(2)-PP-DOL ALPHA-1,2-MANNOSYLTRANSFERASE"/>
    <property type="match status" value="1"/>
</dbReference>
<keyword evidence="5 12" id="KW-0328">Glycosyltransferase</keyword>
<dbReference type="STRING" id="5288.A0A5C5FYY5"/>
<evidence type="ECO:0000256" key="6">
    <source>
        <dbReference type="ARBA" id="ARBA00022679"/>
    </source>
</evidence>
<comment type="caution">
    <text evidence="17">The sequence shown here is derived from an EMBL/GenBank/DDBJ whole genome shotgun (WGS) entry which is preliminary data.</text>
</comment>
<keyword evidence="6 12" id="KW-0808">Transferase</keyword>
<dbReference type="InterPro" id="IPR001296">
    <property type="entry name" value="Glyco_trans_1"/>
</dbReference>
<comment type="function">
    <text evidence="12">GDP-Man:Man(3)GlcNAc(2)-PP-Dol alpha-1,2-mannosyltransferase that operates in the biosynthetic pathway of dolichol-linked oligosaccharides, the glycan precursors employed in protein asparagine (N)-glycosylation. The assembly of dolichol-linked oligosaccharides begins on the cytosolic side of the endoplasmic reticulum membrane and finishes in its lumen. The sequential addition of sugars to dolichol pyrophosphate produces dolichol-linked oligosaccharides containing fourteen sugars, including two GlcNAcs, nine mannoses and three glucoses. Once assembled, the oligosaccharide is transferred from the lipid to nascent proteins by oligosaccharyltransferases. Catalyzes, on the cytoplasmic face of the endoplasmic reticulum, the addition of the fourth and fifth mannose residues to the dolichol-linked oligosaccharide chain, to produce Man(5)GlcNAc(2)-PP-dolichol core oligosaccharide.</text>
</comment>
<comment type="subcellular location">
    <subcellularLocation>
        <location evidence="1">Endoplasmic reticulum membrane</location>
        <topology evidence="1">Single-pass membrane protein</topology>
    </subcellularLocation>
</comment>
<dbReference type="Proteomes" id="UP000311382">
    <property type="component" value="Unassembled WGS sequence"/>
</dbReference>
<sequence>MLAWAPWLVLAAALALVVRSRLGSSSRSSKRTAFLRRTLGLSDQDAQRARIVAFFHPYCNAGGGGERVLWTALACMQRQLRDQRTAFVVYTGDVGSPGEEGRGTVSKDAILAKVQARFGISLSPSTLAFVPLRHRWLIEDSTYPRLTLIGQSLGSVALALEGFVGTEGVAPDVWIDTMGYAFAYPLVKGLLGIPVGSYTHYPTISTDMLSRVRSRTAGHTNPSSVASSAILSRAKLVYYTLFARAYAWCLAKADTVMVNSTWTKRHVVQLLGDEGEEEDEEEDRAAGDTLAADGVGAPPQDNEMRRRRTAPEAAAASPPQTASSPPQPRPRPRPRPRVQTVYPPCDTAALTAFPCTTSSRVPSPTAPILILSLAQFRPEKEHATQLRALALLLRPGTRADEDGKKEDGAEVPLPRGLDPERLRLVLAGSARHAADHARVAALRAVARELGVEDQVEFVVNAAYADVCRLMRRASVGLHTMVDEHFGITVVEFQAAGLLTLAHASAGPLLDILVPSPASSSSSTHSPGPTGFLAHTSSSSPASTPAHAFATQLAHMLSLPEAEQDAVRARARESAVARFGVEAFERGWMRAWGELEARMALPLLVEPRRRRED</sequence>
<protein>
    <recommendedName>
        <fullName evidence="4 12">GDP-Man:Man(3)GlcNAc(2)-PP-Dol alpha-1,2-mannosyltransferase</fullName>
        <ecNumber evidence="3 12">2.4.1.131</ecNumber>
    </recommendedName>
</protein>
<evidence type="ECO:0000256" key="10">
    <source>
        <dbReference type="ARBA" id="ARBA00023136"/>
    </source>
</evidence>
<dbReference type="GO" id="GO:0004377">
    <property type="term" value="F:GDP-Man:Man(3)GlcNAc(2)-PP-Dol alpha-1,2-mannosyltransferase activity"/>
    <property type="evidence" value="ECO:0007669"/>
    <property type="project" value="UniProtKB-UniRule"/>
</dbReference>
<evidence type="ECO:0000256" key="14">
    <source>
        <dbReference type="SAM" id="SignalP"/>
    </source>
</evidence>
<evidence type="ECO:0000256" key="3">
    <source>
        <dbReference type="ARBA" id="ARBA00012645"/>
    </source>
</evidence>
<evidence type="ECO:0000256" key="5">
    <source>
        <dbReference type="ARBA" id="ARBA00022676"/>
    </source>
</evidence>
<evidence type="ECO:0000313" key="18">
    <source>
        <dbReference type="Proteomes" id="UP000311382"/>
    </source>
</evidence>
<keyword evidence="18" id="KW-1185">Reference proteome</keyword>
<dbReference type="SUPFAM" id="SSF53756">
    <property type="entry name" value="UDP-Glycosyltransferase/glycogen phosphorylase"/>
    <property type="match status" value="1"/>
</dbReference>
<dbReference type="AlphaFoldDB" id="A0A5C5FYY5"/>
<evidence type="ECO:0000256" key="12">
    <source>
        <dbReference type="RuleBase" id="RU367051"/>
    </source>
</evidence>
<evidence type="ECO:0000256" key="8">
    <source>
        <dbReference type="ARBA" id="ARBA00022824"/>
    </source>
</evidence>
<evidence type="ECO:0000256" key="1">
    <source>
        <dbReference type="ARBA" id="ARBA00004389"/>
    </source>
</evidence>
<evidence type="ECO:0000256" key="11">
    <source>
        <dbReference type="ARBA" id="ARBA00045065"/>
    </source>
</evidence>
<keyword evidence="14" id="KW-0732">Signal</keyword>
<dbReference type="GO" id="GO:0005789">
    <property type="term" value="C:endoplasmic reticulum membrane"/>
    <property type="evidence" value="ECO:0007669"/>
    <property type="project" value="UniProtKB-SubCell"/>
</dbReference>
<keyword evidence="8 12" id="KW-0256">Endoplasmic reticulum</keyword>
<keyword evidence="9" id="KW-1133">Transmembrane helix</keyword>
<evidence type="ECO:0000259" key="15">
    <source>
        <dbReference type="Pfam" id="PF00534"/>
    </source>
</evidence>